<dbReference type="InterPro" id="IPR003495">
    <property type="entry name" value="CobW/HypB/UreG_nucleotide-bd"/>
</dbReference>
<dbReference type="PANTHER" id="PTHR13748:SF31">
    <property type="entry name" value="ZINC-REGULATED GTPASE METALLOPROTEIN ACTIVATOR 1A-RELATED"/>
    <property type="match status" value="1"/>
</dbReference>
<proteinExistence type="predicted"/>
<feature type="domain" description="CobW/HypB/UreG nucleotide-binding" evidence="1">
    <location>
        <begin position="31"/>
        <end position="226"/>
    </location>
</feature>
<dbReference type="PANTHER" id="PTHR13748">
    <property type="entry name" value="COBW-RELATED"/>
    <property type="match status" value="1"/>
</dbReference>
<dbReference type="EMBL" id="CDHN01000002">
    <property type="protein sequence ID" value="CEJ84654.1"/>
    <property type="molecule type" value="Genomic_DNA"/>
</dbReference>
<dbReference type="AlphaFoldDB" id="A0A0A1TB35"/>
<organism evidence="2 3">
    <name type="scientific">[Torrubiella] hemipterigena</name>
    <dbReference type="NCBI Taxonomy" id="1531966"/>
    <lineage>
        <taxon>Eukaryota</taxon>
        <taxon>Fungi</taxon>
        <taxon>Dikarya</taxon>
        <taxon>Ascomycota</taxon>
        <taxon>Pezizomycotina</taxon>
        <taxon>Sordariomycetes</taxon>
        <taxon>Hypocreomycetidae</taxon>
        <taxon>Hypocreales</taxon>
        <taxon>Clavicipitaceae</taxon>
        <taxon>Clavicipitaceae incertae sedis</taxon>
        <taxon>'Torrubiella' clade</taxon>
    </lineage>
</organism>
<gene>
    <name evidence="2" type="ORF">VHEMI03540</name>
</gene>
<dbReference type="OrthoDB" id="258627at2759"/>
<dbReference type="SUPFAM" id="SSF52540">
    <property type="entry name" value="P-loop containing nucleoside triphosphate hydrolases"/>
    <property type="match status" value="1"/>
</dbReference>
<dbReference type="Gene3D" id="3.40.50.300">
    <property type="entry name" value="P-loop containing nucleotide triphosphate hydrolases"/>
    <property type="match status" value="1"/>
</dbReference>
<evidence type="ECO:0000313" key="2">
    <source>
        <dbReference type="EMBL" id="CEJ84654.1"/>
    </source>
</evidence>
<dbReference type="InterPro" id="IPR027417">
    <property type="entry name" value="P-loop_NTPase"/>
</dbReference>
<dbReference type="Pfam" id="PF02492">
    <property type="entry name" value="cobW"/>
    <property type="match status" value="1"/>
</dbReference>
<accession>A0A0A1TB35</accession>
<protein>
    <submittedName>
        <fullName evidence="2">Putative COBW domain-containing protein</fullName>
    </submittedName>
</protein>
<dbReference type="Gene3D" id="3.30.1220.10">
    <property type="entry name" value="CobW-like, C-terminal domain"/>
    <property type="match status" value="1"/>
</dbReference>
<dbReference type="GO" id="GO:0005737">
    <property type="term" value="C:cytoplasm"/>
    <property type="evidence" value="ECO:0007669"/>
    <property type="project" value="TreeGrafter"/>
</dbReference>
<dbReference type="InterPro" id="IPR051316">
    <property type="entry name" value="Zinc-reg_GTPase_activator"/>
</dbReference>
<evidence type="ECO:0000313" key="3">
    <source>
        <dbReference type="Proteomes" id="UP000039046"/>
    </source>
</evidence>
<dbReference type="InterPro" id="IPR036627">
    <property type="entry name" value="CobW-likC_sf"/>
</dbReference>
<sequence length="378" mass="41424">MSDIDLDDEAPPNLVEVGTDGQLEEITVKVPITIVTGYLGAGKTTLLNYILTAQHGKKIAVIMNEFGDSLDIEKSLTINKGDEKVEEWLEVGNGCICCSVKDTGVNAIESLMMKKGAFDYILLETTGLADPGNLAPLFWVDDGLGSSIYLDGIVTLVDAKNILKSLDNEGGKVDDHEQDDHGPVMTTAHVQISHADVIVINKADLVTGAELQQVKDRISSINGVAKLHVTERSEVPKLEGLLLDLHAYDQFQEPEPKTQLHSHLDPTISTVTVPFSALKTEQLDKVDKWLREILWDARLPGSDAEQKFEIHRSKGRLVFQDGPVKLLQGVREIFELIDIQEEEDDGDRKATAGDGKIIFIGRNVAGVDFKKSFDGFVG</sequence>
<dbReference type="HOGENOM" id="CLU_017452_0_1_1"/>
<dbReference type="CDD" id="cd03112">
    <property type="entry name" value="CobW-like"/>
    <property type="match status" value="1"/>
</dbReference>
<dbReference type="STRING" id="1531966.A0A0A1TB35"/>
<evidence type="ECO:0000259" key="1">
    <source>
        <dbReference type="Pfam" id="PF02492"/>
    </source>
</evidence>
<dbReference type="SUPFAM" id="SSF90002">
    <property type="entry name" value="Hypothetical protein YjiA, C-terminal domain"/>
    <property type="match status" value="1"/>
</dbReference>
<name>A0A0A1TB35_9HYPO</name>
<dbReference type="Proteomes" id="UP000039046">
    <property type="component" value="Unassembled WGS sequence"/>
</dbReference>
<reference evidence="2 3" key="1">
    <citation type="journal article" date="2015" name="Genome Announc.">
        <title>Draft Genome Sequence and Gene Annotation of the Entomopathogenic Fungus Verticillium hemipterigenum.</title>
        <authorList>
            <person name="Horn F."/>
            <person name="Habel A."/>
            <person name="Scharf D.H."/>
            <person name="Dworschak J."/>
            <person name="Brakhage A.A."/>
            <person name="Guthke R."/>
            <person name="Hertweck C."/>
            <person name="Linde J."/>
        </authorList>
    </citation>
    <scope>NUCLEOTIDE SEQUENCE [LARGE SCALE GENOMIC DNA]</scope>
</reference>
<keyword evidence="3" id="KW-1185">Reference proteome</keyword>